<sequence>MKNGNFSLGDTVRKLEDLMITQDQLNLIAVFIWPSDKGH</sequence>
<proteinExistence type="predicted"/>
<gene>
    <name evidence="1" type="ORF">SAMN04515656_10215</name>
</gene>
<name>A0A1H3XES1_9FIRM</name>
<organism evidence="1 2">
    <name type="scientific">Eubacterium aggregans</name>
    <dbReference type="NCBI Taxonomy" id="81409"/>
    <lineage>
        <taxon>Bacteria</taxon>
        <taxon>Bacillati</taxon>
        <taxon>Bacillota</taxon>
        <taxon>Clostridia</taxon>
        <taxon>Eubacteriales</taxon>
        <taxon>Eubacteriaceae</taxon>
        <taxon>Eubacterium</taxon>
    </lineage>
</organism>
<reference evidence="1 2" key="1">
    <citation type="submission" date="2016-10" db="EMBL/GenBank/DDBJ databases">
        <authorList>
            <person name="de Groot N.N."/>
        </authorList>
    </citation>
    <scope>NUCLEOTIDE SEQUENCE [LARGE SCALE GENOMIC DNA]</scope>
    <source>
        <strain evidence="1 2">SR12</strain>
    </source>
</reference>
<keyword evidence="2" id="KW-1185">Reference proteome</keyword>
<dbReference type="Proteomes" id="UP000199394">
    <property type="component" value="Unassembled WGS sequence"/>
</dbReference>
<evidence type="ECO:0000313" key="2">
    <source>
        <dbReference type="Proteomes" id="UP000199394"/>
    </source>
</evidence>
<dbReference type="STRING" id="81409.SAMN04515656_10215"/>
<evidence type="ECO:0000313" key="1">
    <source>
        <dbReference type="EMBL" id="SDZ97441.1"/>
    </source>
</evidence>
<dbReference type="AlphaFoldDB" id="A0A1H3XES1"/>
<dbReference type="EMBL" id="FNRK01000002">
    <property type="protein sequence ID" value="SDZ97441.1"/>
    <property type="molecule type" value="Genomic_DNA"/>
</dbReference>
<accession>A0A1H3XES1</accession>
<protein>
    <submittedName>
        <fullName evidence="1">Uncharacterized protein</fullName>
    </submittedName>
</protein>